<dbReference type="EMBL" id="HBUF01346273">
    <property type="protein sequence ID" value="CAG6709622.1"/>
    <property type="molecule type" value="Transcribed_RNA"/>
</dbReference>
<organism evidence="14">
    <name type="scientific">Cacopsylla melanoneura</name>
    <dbReference type="NCBI Taxonomy" id="428564"/>
    <lineage>
        <taxon>Eukaryota</taxon>
        <taxon>Metazoa</taxon>
        <taxon>Ecdysozoa</taxon>
        <taxon>Arthropoda</taxon>
        <taxon>Hexapoda</taxon>
        <taxon>Insecta</taxon>
        <taxon>Pterygota</taxon>
        <taxon>Neoptera</taxon>
        <taxon>Paraneoptera</taxon>
        <taxon>Hemiptera</taxon>
        <taxon>Sternorrhyncha</taxon>
        <taxon>Psylloidea</taxon>
        <taxon>Psyllidae</taxon>
        <taxon>Psyllinae</taxon>
        <taxon>Cacopsylla</taxon>
    </lineage>
</organism>
<dbReference type="EMBL" id="HBUF01212932">
    <property type="protein sequence ID" value="CAG6666106.1"/>
    <property type="molecule type" value="Transcribed_RNA"/>
</dbReference>
<dbReference type="PANTHER" id="PTHR12714:SF9">
    <property type="entry name" value="PROTEIN-S-ISOPRENYLCYSTEINE O-METHYLTRANSFERASE"/>
    <property type="match status" value="1"/>
</dbReference>
<comment type="subcellular location">
    <subcellularLocation>
        <location evidence="13">Endoplasmic reticulum membrane</location>
        <topology evidence="13">Multi-pass membrane protein</topology>
    </subcellularLocation>
    <subcellularLocation>
        <location evidence="2">Membrane</location>
        <topology evidence="2">Multi-pass membrane protein</topology>
    </subcellularLocation>
</comment>
<dbReference type="GO" id="GO:0005789">
    <property type="term" value="C:endoplasmic reticulum membrane"/>
    <property type="evidence" value="ECO:0007669"/>
    <property type="project" value="UniProtKB-SubCell"/>
</dbReference>
<dbReference type="InterPro" id="IPR007269">
    <property type="entry name" value="ICMT_MeTrfase"/>
</dbReference>
<feature type="transmembrane region" description="Helical" evidence="13">
    <location>
        <begin position="143"/>
        <end position="167"/>
    </location>
</feature>
<accession>A0A8D8WMX3</accession>
<evidence type="ECO:0000256" key="1">
    <source>
        <dbReference type="ARBA" id="ARBA00001450"/>
    </source>
</evidence>
<evidence type="ECO:0000256" key="5">
    <source>
        <dbReference type="ARBA" id="ARBA00022603"/>
    </source>
</evidence>
<dbReference type="EMBL" id="HBUF01549106">
    <property type="protein sequence ID" value="CAG6758220.1"/>
    <property type="molecule type" value="Transcribed_RNA"/>
</dbReference>
<comment type="function">
    <text evidence="11">Catalyzes the post-translational methylation of isoprenylated C-terminal cysteine residues.</text>
</comment>
<dbReference type="PROSITE" id="PS51564">
    <property type="entry name" value="SAM_ICMT"/>
    <property type="match status" value="1"/>
</dbReference>
<dbReference type="EC" id="2.1.1.100" evidence="4 13"/>
<evidence type="ECO:0000256" key="8">
    <source>
        <dbReference type="ARBA" id="ARBA00022692"/>
    </source>
</evidence>
<keyword evidence="5 13" id="KW-0489">Methyltransferase</keyword>
<comment type="catalytic activity">
    <reaction evidence="1 13">
        <text>[protein]-C-terminal S-[(2E,6E)-farnesyl]-L-cysteine + S-adenosyl-L-methionine = [protein]-C-terminal S-[(2E,6E)-farnesyl]-L-cysteine methyl ester + S-adenosyl-L-homocysteine</text>
        <dbReference type="Rhea" id="RHEA:21672"/>
        <dbReference type="Rhea" id="RHEA-COMP:12125"/>
        <dbReference type="Rhea" id="RHEA-COMP:12126"/>
        <dbReference type="ChEBI" id="CHEBI:57856"/>
        <dbReference type="ChEBI" id="CHEBI:59789"/>
        <dbReference type="ChEBI" id="CHEBI:90510"/>
        <dbReference type="ChEBI" id="CHEBI:90511"/>
        <dbReference type="EC" id="2.1.1.100"/>
    </reaction>
</comment>
<keyword evidence="7 13" id="KW-0949">S-adenosyl-L-methionine</keyword>
<dbReference type="EMBL" id="HBUF01061801">
    <property type="protein sequence ID" value="CAG6626124.1"/>
    <property type="molecule type" value="Transcribed_RNA"/>
</dbReference>
<feature type="transmembrane region" description="Helical" evidence="13">
    <location>
        <begin position="265"/>
        <end position="291"/>
    </location>
</feature>
<keyword evidence="8 13" id="KW-0812">Transmembrane</keyword>
<dbReference type="AlphaFoldDB" id="A0A8D8WMX3"/>
<dbReference type="Pfam" id="PF04140">
    <property type="entry name" value="ICMT"/>
    <property type="match status" value="1"/>
</dbReference>
<protein>
    <recommendedName>
        <fullName evidence="12 13">Protein-S-isoprenylcysteine O-methyltransferase</fullName>
        <ecNumber evidence="4 13">2.1.1.100</ecNumber>
    </recommendedName>
</protein>
<dbReference type="EMBL" id="HBUF01346274">
    <property type="protein sequence ID" value="CAG6709623.1"/>
    <property type="molecule type" value="Transcribed_RNA"/>
</dbReference>
<dbReference type="EMBL" id="HBUF01212933">
    <property type="protein sequence ID" value="CAG6666107.1"/>
    <property type="molecule type" value="Transcribed_RNA"/>
</dbReference>
<dbReference type="EMBL" id="HBUF01549108">
    <property type="protein sequence ID" value="CAG6758223.1"/>
    <property type="molecule type" value="Transcribed_RNA"/>
</dbReference>
<sequence>MSTNTVSIVSIVSFLSGIALFMCFQIVLYSYYDYLQYAFELVHIDLFSLISNLHPLLVFGFVFTLYQVLSYVLLCSLVRHDFYFGTAVRSNLLGSIFSLGLEISLVNYYSQYGHSTPAVPGSPPAPMSTLEARLQFLDHPYSGIYLCFLSFFHYSEFLIMALVNPGAVKMSSFMLNHSVPYHIAVVTSWIEYCAEMYFLSSYKLHPISTLIHTTGIVLCFTGEFIRKLAIFTASTNFNHIVQMNRKEGHRLVTDGIYSVFRHPSYVGWFMFSVGTQMILVNPICILGYTLASWDFFNARIYTEEEALIRFFGPEYITYQKRVKIWIPFIKGYQVERVEDVAAPGASGARLIRRES</sequence>
<dbReference type="GO" id="GO:0032259">
    <property type="term" value="P:methylation"/>
    <property type="evidence" value="ECO:0007669"/>
    <property type="project" value="UniProtKB-KW"/>
</dbReference>
<dbReference type="EMBL" id="HBUF01061800">
    <property type="protein sequence ID" value="CAG6626123.1"/>
    <property type="molecule type" value="Transcribed_RNA"/>
</dbReference>
<comment type="similarity">
    <text evidence="3 13">Belongs to the class VI-like SAM-binding methyltransferase superfamily. Isoprenylcysteine carboxyl methyltransferase family.</text>
</comment>
<keyword evidence="13" id="KW-0256">Endoplasmic reticulum</keyword>
<dbReference type="GO" id="GO:0004671">
    <property type="term" value="F:protein C-terminal S-isoprenylcysteine carboxyl O-methyltransferase activity"/>
    <property type="evidence" value="ECO:0007669"/>
    <property type="project" value="UniProtKB-EC"/>
</dbReference>
<evidence type="ECO:0000256" key="7">
    <source>
        <dbReference type="ARBA" id="ARBA00022691"/>
    </source>
</evidence>
<dbReference type="Gene3D" id="1.20.120.1630">
    <property type="match status" value="1"/>
</dbReference>
<keyword evidence="9 13" id="KW-1133">Transmembrane helix</keyword>
<evidence type="ECO:0000256" key="10">
    <source>
        <dbReference type="ARBA" id="ARBA00023136"/>
    </source>
</evidence>
<keyword evidence="10 13" id="KW-0472">Membrane</keyword>
<evidence type="ECO:0000256" key="4">
    <source>
        <dbReference type="ARBA" id="ARBA00012151"/>
    </source>
</evidence>
<dbReference type="EMBL" id="HBUF01346275">
    <property type="protein sequence ID" value="CAG6709624.1"/>
    <property type="molecule type" value="Transcribed_RNA"/>
</dbReference>
<name>A0A8D8WMX3_9HEMI</name>
<dbReference type="PANTHER" id="PTHR12714">
    <property type="entry name" value="PROTEIN-S ISOPRENYLCYSTEINE O-METHYLTRANSFERASE"/>
    <property type="match status" value="1"/>
</dbReference>
<proteinExistence type="inferred from homology"/>
<dbReference type="EMBL" id="HBUF01549104">
    <property type="protein sequence ID" value="CAG6758217.1"/>
    <property type="molecule type" value="Transcribed_RNA"/>
</dbReference>
<dbReference type="InterPro" id="IPR025770">
    <property type="entry name" value="PPMT_MeTrfase"/>
</dbReference>
<dbReference type="EMBL" id="HBUF01061802">
    <property type="protein sequence ID" value="CAG6626125.1"/>
    <property type="molecule type" value="Transcribed_RNA"/>
</dbReference>
<evidence type="ECO:0000256" key="3">
    <source>
        <dbReference type="ARBA" id="ARBA00009140"/>
    </source>
</evidence>
<evidence type="ECO:0000256" key="12">
    <source>
        <dbReference type="ARBA" id="ARBA00023656"/>
    </source>
</evidence>
<evidence type="ECO:0000256" key="11">
    <source>
        <dbReference type="ARBA" id="ARBA00023572"/>
    </source>
</evidence>
<evidence type="ECO:0000256" key="13">
    <source>
        <dbReference type="RuleBase" id="RU362022"/>
    </source>
</evidence>
<evidence type="ECO:0000313" key="14">
    <source>
        <dbReference type="EMBL" id="CAG6666107.1"/>
    </source>
</evidence>
<feature type="transmembrane region" description="Helical" evidence="13">
    <location>
        <begin position="56"/>
        <end position="78"/>
    </location>
</feature>
<keyword evidence="6 14" id="KW-0808">Transferase</keyword>
<evidence type="ECO:0000256" key="9">
    <source>
        <dbReference type="ARBA" id="ARBA00022989"/>
    </source>
</evidence>
<evidence type="ECO:0000256" key="2">
    <source>
        <dbReference type="ARBA" id="ARBA00004141"/>
    </source>
</evidence>
<evidence type="ECO:0000256" key="6">
    <source>
        <dbReference type="ARBA" id="ARBA00022679"/>
    </source>
</evidence>
<feature type="transmembrane region" description="Helical" evidence="13">
    <location>
        <begin position="12"/>
        <end position="32"/>
    </location>
</feature>
<reference evidence="14" key="1">
    <citation type="submission" date="2021-05" db="EMBL/GenBank/DDBJ databases">
        <authorList>
            <person name="Alioto T."/>
            <person name="Alioto T."/>
            <person name="Gomez Garrido J."/>
        </authorList>
    </citation>
    <scope>NUCLEOTIDE SEQUENCE</scope>
</reference>